<sequence>MSPRLPVDDADPLAWLLFAQNGVVTRQQSLEHLTEKALEHRVRSGRWQHVHRAVYLAHSGEITVEQEEWIAVLATGPRSYLAGLTAANRYGLRGYRTDHVHVLLPAGRRADRPPPGVIVHRSRVLGDPDVVAARPPISRHVRALVDAAQWAPDDDRARAIIAAGYQQRLVFGSEVPELLARLPTARRRRLIARTAADASGGSHSIAEVDYLRLCRRYRLPPPSRQVERTDRAGRRRYLDAVHEPWGVHVEVDGGQHTDATAWWADMRRQNDLWIPGDRVLRFPAWVVRERPGEVAAQVRAALSSAGWRPTLDGARRDSTVKQKVTDP</sequence>
<evidence type="ECO:0000313" key="1">
    <source>
        <dbReference type="EMBL" id="GAA5181254.1"/>
    </source>
</evidence>
<reference evidence="2" key="1">
    <citation type="journal article" date="2019" name="Int. J. Syst. Evol. Microbiol.">
        <title>The Global Catalogue of Microorganisms (GCM) 10K type strain sequencing project: providing services to taxonomists for standard genome sequencing and annotation.</title>
        <authorList>
            <consortium name="The Broad Institute Genomics Platform"/>
            <consortium name="The Broad Institute Genome Sequencing Center for Infectious Disease"/>
            <person name="Wu L."/>
            <person name="Ma J."/>
        </authorList>
    </citation>
    <scope>NUCLEOTIDE SEQUENCE [LARGE SCALE GENOMIC DNA]</scope>
    <source>
        <strain evidence="2">JCM 18304</strain>
    </source>
</reference>
<dbReference type="EMBL" id="BAABJQ010000004">
    <property type="protein sequence ID" value="GAA5181254.1"/>
    <property type="molecule type" value="Genomic_DNA"/>
</dbReference>
<accession>A0ABP9RPH5</accession>
<gene>
    <name evidence="1" type="ORF">GCM10023322_15460</name>
</gene>
<keyword evidence="2" id="KW-1185">Reference proteome</keyword>
<dbReference type="RefSeq" id="WP_345627443.1">
    <property type="nucleotide sequence ID" value="NZ_BAABJQ010000004.1"/>
</dbReference>
<evidence type="ECO:0000313" key="2">
    <source>
        <dbReference type="Proteomes" id="UP001501570"/>
    </source>
</evidence>
<name>A0ABP9RPH5_9ACTN</name>
<protein>
    <submittedName>
        <fullName evidence="1">DUF559 domain-containing protein</fullName>
    </submittedName>
</protein>
<proteinExistence type="predicted"/>
<comment type="caution">
    <text evidence="1">The sequence shown here is derived from an EMBL/GenBank/DDBJ whole genome shotgun (WGS) entry which is preliminary data.</text>
</comment>
<organism evidence="1 2">
    <name type="scientific">Rugosimonospora acidiphila</name>
    <dbReference type="NCBI Taxonomy" id="556531"/>
    <lineage>
        <taxon>Bacteria</taxon>
        <taxon>Bacillati</taxon>
        <taxon>Actinomycetota</taxon>
        <taxon>Actinomycetes</taxon>
        <taxon>Micromonosporales</taxon>
        <taxon>Micromonosporaceae</taxon>
        <taxon>Rugosimonospora</taxon>
    </lineage>
</organism>
<dbReference type="Proteomes" id="UP001501570">
    <property type="component" value="Unassembled WGS sequence"/>
</dbReference>